<dbReference type="GO" id="GO:0043886">
    <property type="term" value="F:structural constituent of carboxysome shell"/>
    <property type="evidence" value="ECO:0007669"/>
    <property type="project" value="UniProtKB-ARBA"/>
</dbReference>
<keyword evidence="5" id="KW-1185">Reference proteome</keyword>
<evidence type="ECO:0000313" key="5">
    <source>
        <dbReference type="Proteomes" id="UP000031549"/>
    </source>
</evidence>
<dbReference type="PROSITE" id="PS00101">
    <property type="entry name" value="HEXAPEP_TRANSFERASES"/>
    <property type="match status" value="1"/>
</dbReference>
<dbReference type="SUPFAM" id="SSF55781">
    <property type="entry name" value="GAF domain-like"/>
    <property type="match status" value="1"/>
</dbReference>
<dbReference type="InterPro" id="IPR051159">
    <property type="entry name" value="Hexapeptide_acetyltransf"/>
</dbReference>
<accession>A0A846H6B9</accession>
<evidence type="ECO:0000256" key="1">
    <source>
        <dbReference type="ARBA" id="ARBA00022679"/>
    </source>
</evidence>
<sequence>MNTKQSASRWMRLKEVLVTTILGWIPSIALGAKLRNVLYRSIFARIGSSVYIQNGVEFLGASSIEISDGVHIFKNVRLDGRGHENNKIYLGERVALERGVEIGALDNTCIHIDENTYIAPYVCIAGPGNIKIGKHCMIASHSGIYANNHNFADLTVLIREQGVTRKGIIIEDNCWLGHGVTVLDGVTIGQGSVIGAGSVVSKDIPPFSIAVGVPAKAIRDRQDKEQTKLTHNNNSRLDIKLSVALAQIEKTAELSYPLTVNDTVFPHFVLENLLSVLLDCIRQVMNVDTITILLPTKSGQQLAVCATIGLEEEIVEAVRIPIGQGFAGRIAASGEQMIVDDLSKVEVVSPILRNRGIQSMIGVPLQLKKGISGVFHVGTFRHCEFTKDDVQRLQLVGDRIGLAIEPFVTDILET</sequence>
<dbReference type="AlphaFoldDB" id="A0A846H6B9"/>
<dbReference type="Gene3D" id="3.30.450.40">
    <property type="match status" value="1"/>
</dbReference>
<dbReference type="EMBL" id="JTCM02000014">
    <property type="protein sequence ID" value="NEU72825.1"/>
    <property type="molecule type" value="Genomic_DNA"/>
</dbReference>
<dbReference type="Pfam" id="PF00132">
    <property type="entry name" value="Hexapep"/>
    <property type="match status" value="1"/>
</dbReference>
<name>A0A846H6B9_9CYAN</name>
<dbReference type="SUPFAM" id="SSF51161">
    <property type="entry name" value="Trimeric LpxA-like enzymes"/>
    <property type="match status" value="2"/>
</dbReference>
<organism evidence="4 5">
    <name type="scientific">Hassallia byssoidea VB512170</name>
    <dbReference type="NCBI Taxonomy" id="1304833"/>
    <lineage>
        <taxon>Bacteria</taxon>
        <taxon>Bacillati</taxon>
        <taxon>Cyanobacteriota</taxon>
        <taxon>Cyanophyceae</taxon>
        <taxon>Nostocales</taxon>
        <taxon>Tolypothrichaceae</taxon>
        <taxon>Hassallia</taxon>
    </lineage>
</organism>
<dbReference type="InterPro" id="IPR011004">
    <property type="entry name" value="Trimer_LpxA-like_sf"/>
</dbReference>
<protein>
    <submittedName>
        <fullName evidence="4">GAF domain-containing protein</fullName>
    </submittedName>
</protein>
<proteinExistence type="predicted"/>
<dbReference type="PANTHER" id="PTHR23416">
    <property type="entry name" value="SIALIC ACID SYNTHASE-RELATED"/>
    <property type="match status" value="1"/>
</dbReference>
<keyword evidence="1" id="KW-0808">Transferase</keyword>
<dbReference type="InterPro" id="IPR003018">
    <property type="entry name" value="GAF"/>
</dbReference>
<dbReference type="GO" id="GO:0016740">
    <property type="term" value="F:transferase activity"/>
    <property type="evidence" value="ECO:0007669"/>
    <property type="project" value="UniProtKB-KW"/>
</dbReference>
<dbReference type="Gene3D" id="2.160.10.10">
    <property type="entry name" value="Hexapeptide repeat proteins"/>
    <property type="match status" value="2"/>
</dbReference>
<dbReference type="Proteomes" id="UP000031549">
    <property type="component" value="Unassembled WGS sequence"/>
</dbReference>
<evidence type="ECO:0000313" key="4">
    <source>
        <dbReference type="EMBL" id="NEU72825.1"/>
    </source>
</evidence>
<keyword evidence="2" id="KW-0677">Repeat</keyword>
<evidence type="ECO:0000256" key="2">
    <source>
        <dbReference type="ARBA" id="ARBA00022737"/>
    </source>
</evidence>
<gene>
    <name evidence="4" type="ORF">PI95_009650</name>
</gene>
<dbReference type="PANTHER" id="PTHR23416:SF78">
    <property type="entry name" value="LIPOPOLYSACCHARIDE BIOSYNTHESIS O-ACETYL TRANSFERASE WBBJ-RELATED"/>
    <property type="match status" value="1"/>
</dbReference>
<dbReference type="InterPro" id="IPR001451">
    <property type="entry name" value="Hexapep"/>
</dbReference>
<feature type="domain" description="GAF" evidence="3">
    <location>
        <begin position="269"/>
        <end position="414"/>
    </location>
</feature>
<evidence type="ECO:0000259" key="3">
    <source>
        <dbReference type="SMART" id="SM00065"/>
    </source>
</evidence>
<dbReference type="GO" id="GO:0031470">
    <property type="term" value="C:carboxysome"/>
    <property type="evidence" value="ECO:0007669"/>
    <property type="project" value="UniProtKB-ARBA"/>
</dbReference>
<dbReference type="InterPro" id="IPR018357">
    <property type="entry name" value="Hexapep_transf_CS"/>
</dbReference>
<dbReference type="Pfam" id="PF13185">
    <property type="entry name" value="GAF_2"/>
    <property type="match status" value="1"/>
</dbReference>
<dbReference type="InterPro" id="IPR029016">
    <property type="entry name" value="GAF-like_dom_sf"/>
</dbReference>
<comment type="caution">
    <text evidence="4">The sequence shown here is derived from an EMBL/GenBank/DDBJ whole genome shotgun (WGS) entry which is preliminary data.</text>
</comment>
<dbReference type="CDD" id="cd04647">
    <property type="entry name" value="LbH_MAT_like"/>
    <property type="match status" value="1"/>
</dbReference>
<dbReference type="SMART" id="SM00065">
    <property type="entry name" value="GAF"/>
    <property type="match status" value="1"/>
</dbReference>
<reference evidence="4 5" key="1">
    <citation type="journal article" date="2015" name="Genome Announc.">
        <title>Draft Genome Sequence of Cyanobacterium Hassallia byssoidea Strain VB512170, Isolated from Monuments in India.</title>
        <authorList>
            <person name="Singh D."/>
            <person name="Chandrababunaidu M.M."/>
            <person name="Panda A."/>
            <person name="Sen D."/>
            <person name="Bhattacharyya S."/>
            <person name="Adhikary S.P."/>
            <person name="Tripathy S."/>
        </authorList>
    </citation>
    <scope>NUCLEOTIDE SEQUENCE [LARGE SCALE GENOMIC DNA]</scope>
    <source>
        <strain evidence="4 5">VB512170</strain>
    </source>
</reference>